<protein>
    <recommendedName>
        <fullName evidence="1">GIY-YIG domain-containing protein</fullName>
    </recommendedName>
</protein>
<dbReference type="Proteomes" id="UP000324176">
    <property type="component" value="Unassembled WGS sequence"/>
</dbReference>
<dbReference type="InterPro" id="IPR035901">
    <property type="entry name" value="GIY-YIG_endonuc_sf"/>
</dbReference>
<dbReference type="AlphaFoldDB" id="A0A5D3Y4R2"/>
<dbReference type="SUPFAM" id="SSF82771">
    <property type="entry name" value="GIY-YIG endonuclease"/>
    <property type="match status" value="1"/>
</dbReference>
<comment type="caution">
    <text evidence="2">The sequence shown here is derived from an EMBL/GenBank/DDBJ whole genome shotgun (WGS) entry which is preliminary data.</text>
</comment>
<dbReference type="EMBL" id="VNHT01000162">
    <property type="protein sequence ID" value="TYP68600.1"/>
    <property type="molecule type" value="Genomic_DNA"/>
</dbReference>
<organism evidence="2 3">
    <name type="scientific">Nitrosomonas communis</name>
    <dbReference type="NCBI Taxonomy" id="44574"/>
    <lineage>
        <taxon>Bacteria</taxon>
        <taxon>Pseudomonadati</taxon>
        <taxon>Pseudomonadota</taxon>
        <taxon>Betaproteobacteria</taxon>
        <taxon>Nitrosomonadales</taxon>
        <taxon>Nitrosomonadaceae</taxon>
        <taxon>Nitrosomonas</taxon>
    </lineage>
</organism>
<evidence type="ECO:0000313" key="2">
    <source>
        <dbReference type="EMBL" id="TYP68600.1"/>
    </source>
</evidence>
<sequence>MKISQAYEAVKSLQISMKEIFESSEIDFPFISRLAMGGKIGNSIRGILISGDGIGSKSGIYLIATPEEDILYIGKATKNNLHHRVWSHLQTPQELENGNWSFPNNAFESFGPHNEYVQIIRNGYARLGVITISNSNLVSLVEVYLHTLHHQKYGSLPFFNKQIG</sequence>
<reference evidence="2 3" key="1">
    <citation type="submission" date="2019-07" db="EMBL/GenBank/DDBJ databases">
        <title>Active sludge and wastewater microbial communities from Klosterneuburg, Austria.</title>
        <authorList>
            <person name="Wagner M."/>
        </authorList>
    </citation>
    <scope>NUCLEOTIDE SEQUENCE [LARGE SCALE GENOMIC DNA]</scope>
    <source>
        <strain evidence="2 3">Nm2</strain>
    </source>
</reference>
<feature type="domain" description="GIY-YIG" evidence="1">
    <location>
        <begin position="56"/>
        <end position="161"/>
    </location>
</feature>
<gene>
    <name evidence="2" type="ORF">BCL69_11621</name>
</gene>
<dbReference type="Gene3D" id="3.40.1440.10">
    <property type="entry name" value="GIY-YIG endonuclease"/>
    <property type="match status" value="1"/>
</dbReference>
<accession>A0A5D3Y4R2</accession>
<evidence type="ECO:0000313" key="3">
    <source>
        <dbReference type="Proteomes" id="UP000324176"/>
    </source>
</evidence>
<evidence type="ECO:0000259" key="1">
    <source>
        <dbReference type="PROSITE" id="PS50164"/>
    </source>
</evidence>
<dbReference type="PROSITE" id="PS50164">
    <property type="entry name" value="GIY_YIG"/>
    <property type="match status" value="1"/>
</dbReference>
<dbReference type="RefSeq" id="WP_187426949.1">
    <property type="nucleotide sequence ID" value="NZ_CP011451.1"/>
</dbReference>
<proteinExistence type="predicted"/>
<name>A0A5D3Y4R2_9PROT</name>
<dbReference type="InterPro" id="IPR000305">
    <property type="entry name" value="GIY-YIG_endonuc"/>
</dbReference>